<reference evidence="3" key="1">
    <citation type="journal article" date="2021" name="New Phytol.">
        <title>Evolutionary innovations through gain and loss of genes in the ectomycorrhizal Boletales.</title>
        <authorList>
            <person name="Wu G."/>
            <person name="Miyauchi S."/>
            <person name="Morin E."/>
            <person name="Kuo A."/>
            <person name="Drula E."/>
            <person name="Varga T."/>
            <person name="Kohler A."/>
            <person name="Feng B."/>
            <person name="Cao Y."/>
            <person name="Lipzen A."/>
            <person name="Daum C."/>
            <person name="Hundley H."/>
            <person name="Pangilinan J."/>
            <person name="Johnson J."/>
            <person name="Barry K."/>
            <person name="LaButti K."/>
            <person name="Ng V."/>
            <person name="Ahrendt S."/>
            <person name="Min B."/>
            <person name="Choi I.G."/>
            <person name="Park H."/>
            <person name="Plett J.M."/>
            <person name="Magnuson J."/>
            <person name="Spatafora J.W."/>
            <person name="Nagy L.G."/>
            <person name="Henrissat B."/>
            <person name="Grigoriev I.V."/>
            <person name="Yang Z.L."/>
            <person name="Xu J."/>
            <person name="Martin F.M."/>
        </authorList>
    </citation>
    <scope>NUCLEOTIDE SEQUENCE</scope>
    <source>
        <strain evidence="3">KKN 215</strain>
    </source>
</reference>
<accession>A0A8K0UKX5</accession>
<sequence>MAKGYKESRPSSVLQRAQRLSNLAAINLRRTLGGQATPVRENTSESTNQLQPGASSEAILVSHARHEKERGDGFQSKLAHLGKKLAKVTAAKANIEKQMVATENRHTEALAQSEGYIYALETRNEFLEDRVDTLDKKQQLLLTERHASRMRDARAPAQTARAVAKERQNVYREQDKENQNRGSTITLKDQNGIIPDQARSMVMALVAGGIPESAVPRSLVTFAEYNNLEVIGCISARSVGRIVGEGGVAAQIQAAGILGNAEGITMSGDGTTHRHINYESRHATVVDKDTMKPITITLGITSAIDHRSATQMQGLKDNLQDICDIRNGMPSVHTQGSTVTPTMIGAKIVASHSDHANDQKLWSEMVRAWKVHCDRVLRGENAMESMSEDETLPMLCEEVNIEVSAVGGLSQWEALSQDERDERGIAAYRRVCAHFGQPGLSVHFVKQMPIGVVLFMRY</sequence>
<gene>
    <name evidence="3" type="ORF">BXZ70DRAFT_1033469</name>
</gene>
<dbReference type="OrthoDB" id="3236156at2759"/>
<keyword evidence="4" id="KW-1185">Reference proteome</keyword>
<feature type="region of interest" description="Disordered" evidence="2">
    <location>
        <begin position="165"/>
        <end position="184"/>
    </location>
</feature>
<organism evidence="3 4">
    <name type="scientific">Cristinia sonorae</name>
    <dbReference type="NCBI Taxonomy" id="1940300"/>
    <lineage>
        <taxon>Eukaryota</taxon>
        <taxon>Fungi</taxon>
        <taxon>Dikarya</taxon>
        <taxon>Basidiomycota</taxon>
        <taxon>Agaricomycotina</taxon>
        <taxon>Agaricomycetes</taxon>
        <taxon>Agaricomycetidae</taxon>
        <taxon>Agaricales</taxon>
        <taxon>Pleurotineae</taxon>
        <taxon>Stephanosporaceae</taxon>
        <taxon>Cristinia</taxon>
    </lineage>
</organism>
<feature type="compositionally biased region" description="Basic and acidic residues" evidence="2">
    <location>
        <begin position="165"/>
        <end position="179"/>
    </location>
</feature>
<protein>
    <submittedName>
        <fullName evidence="3">Uncharacterized protein</fullName>
    </submittedName>
</protein>
<proteinExistence type="predicted"/>
<dbReference type="Proteomes" id="UP000813824">
    <property type="component" value="Unassembled WGS sequence"/>
</dbReference>
<feature type="coiled-coil region" evidence="1">
    <location>
        <begin position="85"/>
        <end position="137"/>
    </location>
</feature>
<name>A0A8K0UKX5_9AGAR</name>
<comment type="caution">
    <text evidence="3">The sequence shown here is derived from an EMBL/GenBank/DDBJ whole genome shotgun (WGS) entry which is preliminary data.</text>
</comment>
<evidence type="ECO:0000313" key="3">
    <source>
        <dbReference type="EMBL" id="KAH8094870.1"/>
    </source>
</evidence>
<keyword evidence="1" id="KW-0175">Coiled coil</keyword>
<evidence type="ECO:0000256" key="1">
    <source>
        <dbReference type="SAM" id="Coils"/>
    </source>
</evidence>
<dbReference type="AlphaFoldDB" id="A0A8K0UKX5"/>
<evidence type="ECO:0000256" key="2">
    <source>
        <dbReference type="SAM" id="MobiDB-lite"/>
    </source>
</evidence>
<evidence type="ECO:0000313" key="4">
    <source>
        <dbReference type="Proteomes" id="UP000813824"/>
    </source>
</evidence>
<dbReference type="EMBL" id="JAEVFJ010000024">
    <property type="protein sequence ID" value="KAH8094870.1"/>
    <property type="molecule type" value="Genomic_DNA"/>
</dbReference>